<keyword evidence="5" id="KW-0677">Repeat</keyword>
<dbReference type="PANTHER" id="PTHR45624:SF10">
    <property type="entry name" value="SLC (SOLUTE CARRIER) HOMOLOG"/>
    <property type="match status" value="1"/>
</dbReference>
<evidence type="ECO:0000256" key="3">
    <source>
        <dbReference type="ARBA" id="ARBA00022448"/>
    </source>
</evidence>
<organism evidence="11 12">
    <name type="scientific">Thecamonas trahens ATCC 50062</name>
    <dbReference type="NCBI Taxonomy" id="461836"/>
    <lineage>
        <taxon>Eukaryota</taxon>
        <taxon>Apusozoa</taxon>
        <taxon>Apusomonadida</taxon>
        <taxon>Apusomonadidae</taxon>
        <taxon>Thecamonas</taxon>
    </lineage>
</organism>
<dbReference type="STRING" id="461836.A0A0L0DBF7"/>
<dbReference type="Gene3D" id="1.50.40.10">
    <property type="entry name" value="Mitochondrial carrier domain"/>
    <property type="match status" value="1"/>
</dbReference>
<feature type="repeat" description="Solcar" evidence="9">
    <location>
        <begin position="150"/>
        <end position="239"/>
    </location>
</feature>
<evidence type="ECO:0000256" key="1">
    <source>
        <dbReference type="ARBA" id="ARBA00004225"/>
    </source>
</evidence>
<evidence type="ECO:0000256" key="10">
    <source>
        <dbReference type="RuleBase" id="RU000488"/>
    </source>
</evidence>
<evidence type="ECO:0000256" key="8">
    <source>
        <dbReference type="ARBA" id="ARBA00023136"/>
    </source>
</evidence>
<keyword evidence="7" id="KW-0496">Mitochondrion</keyword>
<dbReference type="AlphaFoldDB" id="A0A0L0DBF7"/>
<dbReference type="RefSeq" id="XP_013757475.1">
    <property type="nucleotide sequence ID" value="XM_013902021.1"/>
</dbReference>
<reference evidence="11 12" key="1">
    <citation type="submission" date="2010-05" db="EMBL/GenBank/DDBJ databases">
        <title>The Genome Sequence of Thecamonas trahens ATCC 50062.</title>
        <authorList>
            <consortium name="The Broad Institute Genome Sequencing Platform"/>
            <person name="Russ C."/>
            <person name="Cuomo C."/>
            <person name="Shea T."/>
            <person name="Young S.K."/>
            <person name="Zeng Q."/>
            <person name="Koehrsen M."/>
            <person name="Haas B."/>
            <person name="Borodovsky M."/>
            <person name="Guigo R."/>
            <person name="Alvarado L."/>
            <person name="Berlin A."/>
            <person name="Bochicchio J."/>
            <person name="Borenstein D."/>
            <person name="Chapman S."/>
            <person name="Chen Z."/>
            <person name="Freedman E."/>
            <person name="Gellesch M."/>
            <person name="Goldberg J."/>
            <person name="Griggs A."/>
            <person name="Gujja S."/>
            <person name="Heilman E."/>
            <person name="Heiman D."/>
            <person name="Hepburn T."/>
            <person name="Howarth C."/>
            <person name="Jen D."/>
            <person name="Larson L."/>
            <person name="Mehta T."/>
            <person name="Park D."/>
            <person name="Pearson M."/>
            <person name="Roberts A."/>
            <person name="Saif S."/>
            <person name="Shenoy N."/>
            <person name="Sisk P."/>
            <person name="Stolte C."/>
            <person name="Sykes S."/>
            <person name="Thomson T."/>
            <person name="Walk T."/>
            <person name="White J."/>
            <person name="Yandava C."/>
            <person name="Burger G."/>
            <person name="Gray M.W."/>
            <person name="Holland P.W.H."/>
            <person name="King N."/>
            <person name="Lang F.B.F."/>
            <person name="Roger A.J."/>
            <person name="Ruiz-Trillo I."/>
            <person name="Lander E."/>
            <person name="Nusbaum C."/>
        </authorList>
    </citation>
    <scope>NUCLEOTIDE SEQUENCE [LARGE SCALE GENOMIC DNA]</scope>
    <source>
        <strain evidence="11 12">ATCC 50062</strain>
    </source>
</reference>
<evidence type="ECO:0000313" key="12">
    <source>
        <dbReference type="Proteomes" id="UP000054408"/>
    </source>
</evidence>
<dbReference type="OrthoDB" id="193856at2759"/>
<dbReference type="GeneID" id="25565233"/>
<dbReference type="Pfam" id="PF00153">
    <property type="entry name" value="Mito_carr"/>
    <property type="match status" value="3"/>
</dbReference>
<gene>
    <name evidence="11" type="ORF">AMSG_05940</name>
</gene>
<comment type="similarity">
    <text evidence="2 10">Belongs to the mitochondrial carrier (TC 2.A.29) family.</text>
</comment>
<dbReference type="InterPro" id="IPR023395">
    <property type="entry name" value="MCP_dom_sf"/>
</dbReference>
<dbReference type="PROSITE" id="PS50920">
    <property type="entry name" value="SOLCAR"/>
    <property type="match status" value="2"/>
</dbReference>
<dbReference type="GO" id="GO:0022857">
    <property type="term" value="F:transmembrane transporter activity"/>
    <property type="evidence" value="ECO:0007669"/>
    <property type="project" value="TreeGrafter"/>
</dbReference>
<keyword evidence="12" id="KW-1185">Reference proteome</keyword>
<evidence type="ECO:0000256" key="4">
    <source>
        <dbReference type="ARBA" id="ARBA00022692"/>
    </source>
</evidence>
<feature type="repeat" description="Solcar" evidence="9">
    <location>
        <begin position="1"/>
        <end position="60"/>
    </location>
</feature>
<accession>A0A0L0DBF7</accession>
<keyword evidence="4 9" id="KW-0812">Transmembrane</keyword>
<evidence type="ECO:0000256" key="5">
    <source>
        <dbReference type="ARBA" id="ARBA00022737"/>
    </source>
</evidence>
<protein>
    <submittedName>
        <fullName evidence="11">Substrate carrier family protein S</fullName>
    </submittedName>
</protein>
<dbReference type="Proteomes" id="UP000054408">
    <property type="component" value="Unassembled WGS sequence"/>
</dbReference>
<dbReference type="eggNOG" id="KOG0762">
    <property type="taxonomic scope" value="Eukaryota"/>
</dbReference>
<evidence type="ECO:0000256" key="7">
    <source>
        <dbReference type="ARBA" id="ARBA00023128"/>
    </source>
</evidence>
<evidence type="ECO:0000256" key="6">
    <source>
        <dbReference type="ARBA" id="ARBA00022989"/>
    </source>
</evidence>
<dbReference type="PANTHER" id="PTHR45624">
    <property type="entry name" value="MITOCHONDRIAL BASIC AMINO ACIDS TRANSPORTER-RELATED"/>
    <property type="match status" value="1"/>
</dbReference>
<keyword evidence="3 10" id="KW-0813">Transport</keyword>
<proteinExistence type="inferred from homology"/>
<comment type="subcellular location">
    <subcellularLocation>
        <location evidence="1">Mitochondrion membrane</location>
        <topology evidence="1">Multi-pass membrane protein</topology>
    </subcellularLocation>
</comment>
<dbReference type="InterPro" id="IPR050567">
    <property type="entry name" value="Mitochondrial_Carrier"/>
</dbReference>
<dbReference type="InterPro" id="IPR002067">
    <property type="entry name" value="MCP"/>
</dbReference>
<name>A0A0L0DBF7_THETB</name>
<evidence type="ECO:0000256" key="2">
    <source>
        <dbReference type="ARBA" id="ARBA00006375"/>
    </source>
</evidence>
<dbReference type="GO" id="GO:0031966">
    <property type="term" value="C:mitochondrial membrane"/>
    <property type="evidence" value="ECO:0007669"/>
    <property type="project" value="UniProtKB-SubCell"/>
</dbReference>
<keyword evidence="6" id="KW-1133">Transmembrane helix</keyword>
<dbReference type="EMBL" id="GL349457">
    <property type="protein sequence ID" value="KNC49679.1"/>
    <property type="molecule type" value="Genomic_DNA"/>
</dbReference>
<sequence length="256" mass="26895">MQTASEEAGAGVRPGIVSLLRQIVAEEGVVGLFRGVYAPLAGAMMENSVAFASNEYIKVLLGLKDDESTTPLGMLWLSGAGTALPVSLVTSPTELIKTVMQVNRGTGSYYSTFKLVVDSGARPLGITHGWTVTALREMAFYGVYFASYEGSKRGQLTAGGVAGCVGWTISYPVDIIKSRVQAMGHLPPGTADSRIASVAATLYRRGGFKAFYRGLGTTLIRAFPVNAATFAAYELAMSVLSSDVAPIISPSPEPAL</sequence>
<evidence type="ECO:0000313" key="11">
    <source>
        <dbReference type="EMBL" id="KNC49679.1"/>
    </source>
</evidence>
<keyword evidence="8 9" id="KW-0472">Membrane</keyword>
<dbReference type="PRINTS" id="PR00926">
    <property type="entry name" value="MITOCARRIER"/>
</dbReference>
<evidence type="ECO:0000256" key="9">
    <source>
        <dbReference type="PROSITE-ProRule" id="PRU00282"/>
    </source>
</evidence>
<dbReference type="SUPFAM" id="SSF103506">
    <property type="entry name" value="Mitochondrial carrier"/>
    <property type="match status" value="1"/>
</dbReference>
<dbReference type="OMA" id="TRNPFQV"/>
<dbReference type="InterPro" id="IPR018108">
    <property type="entry name" value="MCP_transmembrane"/>
</dbReference>